<gene>
    <name evidence="1" type="ORF">BKA24_001690</name>
</gene>
<protein>
    <submittedName>
        <fullName evidence="1">Uncharacterized protein</fullName>
    </submittedName>
</protein>
<proteinExistence type="predicted"/>
<reference evidence="1 2" key="1">
    <citation type="submission" date="2020-08" db="EMBL/GenBank/DDBJ databases">
        <title>Sequencing the genomes of 1000 actinobacteria strains.</title>
        <authorList>
            <person name="Klenk H.-P."/>
        </authorList>
    </citation>
    <scope>NUCLEOTIDE SEQUENCE [LARGE SCALE GENOMIC DNA]</scope>
    <source>
        <strain evidence="1 2">DSM 24947</strain>
    </source>
</reference>
<name>A0A7W7FI28_9MICO</name>
<sequence>MSTQLDYSVGIGREVNYGVAVTPTRFVESEAKATYDVQTVKGRGLRPGKGVARSSRHSISRFEGSTDIEIEVPTSGFGMLLNAVMGSVTNTLVSAGLYQQVHTLSKTDPHPTFTIQEVLPTLDGVYTHPHTFAGCAFDSLEISAKEGEYVQAKLSATIRRLLTDVAATAASYPAVDSLFTFVGGEIRVGTATLAAPTTTALATVLGAPKGNVRDASVAVKRNLDSNGYNLGGAGYRVRQPVLGRPEVTGKLTVEYTDNDLRDAYLNQQNLSMLLTFTNGTAALQIALPAIRLKGEVPASNGGEPITQSIDFEAFDNGTAAEPIWITYRTLDTTP</sequence>
<comment type="caution">
    <text evidence="1">The sequence shown here is derived from an EMBL/GenBank/DDBJ whole genome shotgun (WGS) entry which is preliminary data.</text>
</comment>
<evidence type="ECO:0000313" key="1">
    <source>
        <dbReference type="EMBL" id="MBB4666981.1"/>
    </source>
</evidence>
<accession>A0A7W7FI28</accession>
<evidence type="ECO:0000313" key="2">
    <source>
        <dbReference type="Proteomes" id="UP000573729"/>
    </source>
</evidence>
<dbReference type="RefSeq" id="WP_184217016.1">
    <property type="nucleotide sequence ID" value="NZ_JACHMD010000001.1"/>
</dbReference>
<dbReference type="Proteomes" id="UP000573729">
    <property type="component" value="Unassembled WGS sequence"/>
</dbReference>
<dbReference type="EMBL" id="JACHMD010000001">
    <property type="protein sequence ID" value="MBB4666981.1"/>
    <property type="molecule type" value="Genomic_DNA"/>
</dbReference>
<keyword evidence="2" id="KW-1185">Reference proteome</keyword>
<dbReference type="InterPro" id="IPR044000">
    <property type="entry name" value="Phage_tube_2"/>
</dbReference>
<organism evidence="1 2">
    <name type="scientific">Microbacterium marinum</name>
    <dbReference type="NCBI Taxonomy" id="421115"/>
    <lineage>
        <taxon>Bacteria</taxon>
        <taxon>Bacillati</taxon>
        <taxon>Actinomycetota</taxon>
        <taxon>Actinomycetes</taxon>
        <taxon>Micrococcales</taxon>
        <taxon>Microbacteriaceae</taxon>
        <taxon>Microbacterium</taxon>
    </lineage>
</organism>
<dbReference type="Pfam" id="PF18906">
    <property type="entry name" value="Phage_tube_2"/>
    <property type="match status" value="1"/>
</dbReference>
<dbReference type="AlphaFoldDB" id="A0A7W7FI28"/>